<protein>
    <submittedName>
        <fullName evidence="2">Opacity protein and related surface antigens</fullName>
    </submittedName>
</protein>
<dbReference type="OrthoDB" id="5652104at2"/>
<dbReference type="AlphaFoldDB" id="A0A0W0S6X4"/>
<dbReference type="PATRIC" id="fig|28084.5.peg.1434"/>
<dbReference type="EMBL" id="LNXW01000013">
    <property type="protein sequence ID" value="KTC79295.1"/>
    <property type="molecule type" value="Genomic_DNA"/>
</dbReference>
<reference evidence="2 4" key="2">
    <citation type="submission" date="2018-12" db="EMBL/GenBank/DDBJ databases">
        <authorList>
            <consortium name="Pathogen Informatics"/>
        </authorList>
    </citation>
    <scope>NUCLEOTIDE SEQUENCE [LARGE SCALE GENOMIC DNA]</scope>
    <source>
        <strain evidence="2 4">NCTC11976</strain>
    </source>
</reference>
<evidence type="ECO:0000313" key="2">
    <source>
        <dbReference type="EMBL" id="VEB36961.1"/>
    </source>
</evidence>
<name>A0A0W0S6X4_9GAMM</name>
<dbReference type="Proteomes" id="UP000054921">
    <property type="component" value="Unassembled WGS sequence"/>
</dbReference>
<evidence type="ECO:0000313" key="3">
    <source>
        <dbReference type="Proteomes" id="UP000054921"/>
    </source>
</evidence>
<reference evidence="1 3" key="1">
    <citation type="submission" date="2015-11" db="EMBL/GenBank/DDBJ databases">
        <title>Genomic analysis of 38 Legionella species identifies large and diverse effector repertoires.</title>
        <authorList>
            <person name="Burstein D."/>
            <person name="Amaro F."/>
            <person name="Zusman T."/>
            <person name="Lifshitz Z."/>
            <person name="Cohen O."/>
            <person name="Gilbert J.A."/>
            <person name="Pupko T."/>
            <person name="Shuman H.A."/>
            <person name="Segal G."/>
        </authorList>
    </citation>
    <scope>NUCLEOTIDE SEQUENCE [LARGE SCALE GENOMIC DNA]</scope>
    <source>
        <strain evidence="1 3">ORW</strain>
    </source>
</reference>
<dbReference type="EMBL" id="LR134173">
    <property type="protein sequence ID" value="VEB36961.1"/>
    <property type="molecule type" value="Genomic_DNA"/>
</dbReference>
<proteinExistence type="predicted"/>
<organism evidence="1 3">
    <name type="scientific">Legionella cherrii</name>
    <dbReference type="NCBI Taxonomy" id="28084"/>
    <lineage>
        <taxon>Bacteria</taxon>
        <taxon>Pseudomonadati</taxon>
        <taxon>Pseudomonadota</taxon>
        <taxon>Gammaproteobacteria</taxon>
        <taxon>Legionellales</taxon>
        <taxon>Legionellaceae</taxon>
        <taxon>Legionella</taxon>
    </lineage>
</organism>
<sequence length="272" mass="30509">MKWNLVYPGITALLLVCHSQSFSKNIESIQNPLPQSIFNAQGNWFLALGGGAQFPELHSHMKVNNGSEFPSPYDYDQFSVTNDNGGVIAASAGRRWQNNNFWFPSYSLSVFWQYFFKTQIQGEITQYSLPEFTNYTYNLDFTSNLLLASGKINLFRYGAFSPYINGGIGSSFNRVSNYREEAFTDVTPRVSPGFRDSNTSEFAYNVGAGIDVQFFPQLIFSVGYIYQDLGPISSGNGVNTWAEQSLNPGSYRANEVLVTATYLFGVEKPFIK</sequence>
<dbReference type="Proteomes" id="UP000277577">
    <property type="component" value="Chromosome"/>
</dbReference>
<keyword evidence="4" id="KW-1185">Reference proteome</keyword>
<evidence type="ECO:0000313" key="1">
    <source>
        <dbReference type="EMBL" id="KTC79295.1"/>
    </source>
</evidence>
<gene>
    <name evidence="1" type="ORF">Lche_1315</name>
    <name evidence="2" type="ORF">NCTC11976_01971</name>
</gene>
<dbReference type="Gene3D" id="2.40.160.20">
    <property type="match status" value="1"/>
</dbReference>
<evidence type="ECO:0000313" key="4">
    <source>
        <dbReference type="Proteomes" id="UP000277577"/>
    </source>
</evidence>
<dbReference type="InterPro" id="IPR011250">
    <property type="entry name" value="OMP/PagP_B-barrel"/>
</dbReference>
<dbReference type="SUPFAM" id="SSF56925">
    <property type="entry name" value="OMPA-like"/>
    <property type="match status" value="1"/>
</dbReference>
<dbReference type="RefSeq" id="WP_028381909.1">
    <property type="nucleotide sequence ID" value="NZ_CAAAIT010000008.1"/>
</dbReference>
<accession>A0A0W0S6X4</accession>